<dbReference type="Proteomes" id="UP000431304">
    <property type="component" value="Unassembled WGS sequence"/>
</dbReference>
<dbReference type="SMART" id="SM00228">
    <property type="entry name" value="PDZ"/>
    <property type="match status" value="1"/>
</dbReference>
<reference evidence="7 8" key="1">
    <citation type="journal article" date="2019" name="Nat. Med.">
        <title>A library of human gut bacterial isolates paired with longitudinal multiomics data enables mechanistic microbiome research.</title>
        <authorList>
            <person name="Poyet M."/>
            <person name="Groussin M."/>
            <person name="Gibbons S.M."/>
            <person name="Avila-Pacheco J."/>
            <person name="Jiang X."/>
            <person name="Kearney S.M."/>
            <person name="Perrotta A.R."/>
            <person name="Berdy B."/>
            <person name="Zhao S."/>
            <person name="Lieberman T.D."/>
            <person name="Swanson P.K."/>
            <person name="Smith M."/>
            <person name="Roesemann S."/>
            <person name="Alexander J.E."/>
            <person name="Rich S.A."/>
            <person name="Livny J."/>
            <person name="Vlamakis H."/>
            <person name="Clish C."/>
            <person name="Bullock K."/>
            <person name="Deik A."/>
            <person name="Scott J."/>
            <person name="Pierce K.A."/>
            <person name="Xavier R.J."/>
            <person name="Alm E.J."/>
        </authorList>
    </citation>
    <scope>NUCLEOTIDE SEQUENCE [LARGE SCALE GENOMIC DNA]</scope>
    <source>
        <strain evidence="7 8">BIOML-A3</strain>
    </source>
</reference>
<dbReference type="SUPFAM" id="SSF50156">
    <property type="entry name" value="PDZ domain-like"/>
    <property type="match status" value="1"/>
</dbReference>
<feature type="compositionally biased region" description="Basic and acidic residues" evidence="4">
    <location>
        <begin position="12"/>
        <end position="21"/>
    </location>
</feature>
<dbReference type="EMBL" id="WKRA01000020">
    <property type="protein sequence ID" value="MSD16751.1"/>
    <property type="molecule type" value="Genomic_DNA"/>
</dbReference>
<comment type="similarity">
    <text evidence="1">Belongs to the peptidase S1C family.</text>
</comment>
<evidence type="ECO:0000256" key="2">
    <source>
        <dbReference type="ARBA" id="ARBA00022670"/>
    </source>
</evidence>
<keyword evidence="5" id="KW-0812">Transmembrane</keyword>
<dbReference type="InterPro" id="IPR036034">
    <property type="entry name" value="PDZ_sf"/>
</dbReference>
<dbReference type="InterPro" id="IPR001478">
    <property type="entry name" value="PDZ"/>
</dbReference>
<dbReference type="InterPro" id="IPR051201">
    <property type="entry name" value="Chloro_Bact_Ser_Proteases"/>
</dbReference>
<dbReference type="PROSITE" id="PS50106">
    <property type="entry name" value="PDZ"/>
    <property type="match status" value="1"/>
</dbReference>
<dbReference type="PANTHER" id="PTHR43343:SF3">
    <property type="entry name" value="PROTEASE DO-LIKE 8, CHLOROPLASTIC"/>
    <property type="match status" value="1"/>
</dbReference>
<name>A0A844DZF7_EUBRA</name>
<feature type="region of interest" description="Disordered" evidence="4">
    <location>
        <begin position="541"/>
        <end position="570"/>
    </location>
</feature>
<evidence type="ECO:0000313" key="7">
    <source>
        <dbReference type="EMBL" id="MSD16751.1"/>
    </source>
</evidence>
<proteinExistence type="inferred from homology"/>
<keyword evidence="2 7" id="KW-0645">Protease</keyword>
<feature type="transmembrane region" description="Helical" evidence="5">
    <location>
        <begin position="150"/>
        <end position="175"/>
    </location>
</feature>
<organism evidence="7 8">
    <name type="scientific">Eubacterium ramulus</name>
    <dbReference type="NCBI Taxonomy" id="39490"/>
    <lineage>
        <taxon>Bacteria</taxon>
        <taxon>Bacillati</taxon>
        <taxon>Bacillota</taxon>
        <taxon>Clostridia</taxon>
        <taxon>Eubacteriales</taxon>
        <taxon>Eubacteriaceae</taxon>
        <taxon>Eubacterium</taxon>
    </lineage>
</organism>
<dbReference type="Pfam" id="PF13365">
    <property type="entry name" value="Trypsin_2"/>
    <property type="match status" value="1"/>
</dbReference>
<dbReference type="PANTHER" id="PTHR43343">
    <property type="entry name" value="PEPTIDASE S12"/>
    <property type="match status" value="1"/>
</dbReference>
<dbReference type="Pfam" id="PF13180">
    <property type="entry name" value="PDZ_2"/>
    <property type="match status" value="1"/>
</dbReference>
<evidence type="ECO:0000256" key="5">
    <source>
        <dbReference type="SAM" id="Phobius"/>
    </source>
</evidence>
<protein>
    <submittedName>
        <fullName evidence="7">Trypsin-like serine protease</fullName>
    </submittedName>
</protein>
<keyword evidence="5" id="KW-1133">Transmembrane helix</keyword>
<evidence type="ECO:0000256" key="1">
    <source>
        <dbReference type="ARBA" id="ARBA00010541"/>
    </source>
</evidence>
<comment type="caution">
    <text evidence="7">The sequence shown here is derived from an EMBL/GenBank/DDBJ whole genome shotgun (WGS) entry which is preliminary data.</text>
</comment>
<dbReference type="InterPro" id="IPR001940">
    <property type="entry name" value="Peptidase_S1C"/>
</dbReference>
<dbReference type="InterPro" id="IPR043504">
    <property type="entry name" value="Peptidase_S1_PA_chymotrypsin"/>
</dbReference>
<feature type="domain" description="PDZ" evidence="6">
    <location>
        <begin position="427"/>
        <end position="523"/>
    </location>
</feature>
<gene>
    <name evidence="7" type="ORF">GKE72_11875</name>
</gene>
<feature type="compositionally biased region" description="Low complexity" evidence="4">
    <location>
        <begin position="76"/>
        <end position="85"/>
    </location>
</feature>
<sequence length="584" mass="62339">MIYSSKMRRQRKMLENEENKMNTENNESEVKNESNIENVETVKNDAEDSATNKATEEMFEESDFVTPPQDVEETADAAQADTVQTSETDQAQNCEAQTDEDHIKGTEGASQYRYSYIKNHQKQDHVGGDRNSNHQETPQQRRKHRHSMNVYAKVVCCAILFGAISGGMILGSFAIGKNSAKSVAAANLETNAAKLSTNSGNKKTDASGSTDGTYTVAEIASQCKSSVVAITNQSVQEVQTMFGTMQQQSTGSGSGVIIGKNDTELLIATNNHVVSGAESLTVCFNDNKDAVFDAKIKGTDPNNDLAVIAIQLSDISEDVLNSISIATLGDSTQMEVGDQVVAIGNALGFGQSVTTGIISAVDREVTIDDTTATLLQTDAAINPGNSGGALFNMKGEVIGINSAKYASDEVEGMGFAIPMSKAQSIIENLMNQETRDKLTSNYGFLNITGQDVSSEEAEKYNVPEGVYVSGTTDGGAAANAGIQRGDIITKLGNTTITTSSQLKEELQYYKAGETVEVTIQRSSDGKGYQEQTLKVTLDNASQQQTNTTNQNNGGQSGSNGQYSIPGYGNNGGSNSLEQFFGYGN</sequence>
<feature type="compositionally biased region" description="Basic and acidic residues" evidence="4">
    <location>
        <begin position="121"/>
        <end position="133"/>
    </location>
</feature>
<dbReference type="SUPFAM" id="SSF50494">
    <property type="entry name" value="Trypsin-like serine proteases"/>
    <property type="match status" value="1"/>
</dbReference>
<dbReference type="AlphaFoldDB" id="A0A844DZF7"/>
<evidence type="ECO:0000256" key="4">
    <source>
        <dbReference type="SAM" id="MobiDB-lite"/>
    </source>
</evidence>
<keyword evidence="3" id="KW-0378">Hydrolase</keyword>
<feature type="compositionally biased region" description="Basic and acidic residues" evidence="4">
    <location>
        <begin position="28"/>
        <end position="46"/>
    </location>
</feature>
<accession>A0A844DZF7</accession>
<feature type="compositionally biased region" description="Low complexity" evidence="4">
    <location>
        <begin position="541"/>
        <end position="561"/>
    </location>
</feature>
<dbReference type="Gene3D" id="2.40.10.10">
    <property type="entry name" value="Trypsin-like serine proteases"/>
    <property type="match status" value="2"/>
</dbReference>
<feature type="region of interest" description="Disordered" evidence="4">
    <location>
        <begin position="1"/>
        <end position="105"/>
    </location>
</feature>
<feature type="compositionally biased region" description="Basic residues" evidence="4">
    <location>
        <begin position="1"/>
        <end position="11"/>
    </location>
</feature>
<dbReference type="GO" id="GO:0006508">
    <property type="term" value="P:proteolysis"/>
    <property type="evidence" value="ECO:0007669"/>
    <property type="project" value="UniProtKB-KW"/>
</dbReference>
<dbReference type="InterPro" id="IPR009003">
    <property type="entry name" value="Peptidase_S1_PA"/>
</dbReference>
<evidence type="ECO:0000256" key="3">
    <source>
        <dbReference type="ARBA" id="ARBA00022801"/>
    </source>
</evidence>
<dbReference type="PRINTS" id="PR00834">
    <property type="entry name" value="PROTEASES2C"/>
</dbReference>
<evidence type="ECO:0000259" key="6">
    <source>
        <dbReference type="PROSITE" id="PS50106"/>
    </source>
</evidence>
<feature type="region of interest" description="Disordered" evidence="4">
    <location>
        <begin position="121"/>
        <end position="145"/>
    </location>
</feature>
<dbReference type="GO" id="GO:0004252">
    <property type="term" value="F:serine-type endopeptidase activity"/>
    <property type="evidence" value="ECO:0007669"/>
    <property type="project" value="InterPro"/>
</dbReference>
<evidence type="ECO:0000313" key="8">
    <source>
        <dbReference type="Proteomes" id="UP000431304"/>
    </source>
</evidence>
<feature type="compositionally biased region" description="Polar residues" evidence="4">
    <location>
        <begin position="86"/>
        <end position="96"/>
    </location>
</feature>
<keyword evidence="5" id="KW-0472">Membrane</keyword>
<dbReference type="Gene3D" id="2.30.42.10">
    <property type="match status" value="1"/>
</dbReference>